<feature type="compositionally biased region" description="Basic and acidic residues" evidence="1">
    <location>
        <begin position="670"/>
        <end position="688"/>
    </location>
</feature>
<evidence type="ECO:0008006" key="5">
    <source>
        <dbReference type="Google" id="ProtNLM"/>
    </source>
</evidence>
<comment type="caution">
    <text evidence="3">The sequence shown here is derived from an EMBL/GenBank/DDBJ whole genome shotgun (WGS) entry which is preliminary data.</text>
</comment>
<feature type="compositionally biased region" description="Low complexity" evidence="1">
    <location>
        <begin position="49"/>
        <end position="58"/>
    </location>
</feature>
<feature type="region of interest" description="Disordered" evidence="1">
    <location>
        <begin position="374"/>
        <end position="497"/>
    </location>
</feature>
<evidence type="ECO:0000313" key="4">
    <source>
        <dbReference type="Proteomes" id="UP001172159"/>
    </source>
</evidence>
<feature type="compositionally biased region" description="Polar residues" evidence="1">
    <location>
        <begin position="552"/>
        <end position="570"/>
    </location>
</feature>
<proteinExistence type="predicted"/>
<feature type="compositionally biased region" description="Polar residues" evidence="1">
    <location>
        <begin position="222"/>
        <end position="232"/>
    </location>
</feature>
<feature type="compositionally biased region" description="Low complexity" evidence="1">
    <location>
        <begin position="152"/>
        <end position="182"/>
    </location>
</feature>
<dbReference type="EMBL" id="JAUKTV010000005">
    <property type="protein sequence ID" value="KAK0737068.1"/>
    <property type="molecule type" value="Genomic_DNA"/>
</dbReference>
<feature type="compositionally biased region" description="Polar residues" evidence="1">
    <location>
        <begin position="383"/>
        <end position="402"/>
    </location>
</feature>
<feature type="compositionally biased region" description="Low complexity" evidence="1">
    <location>
        <begin position="408"/>
        <end position="427"/>
    </location>
</feature>
<feature type="compositionally biased region" description="Low complexity" evidence="1">
    <location>
        <begin position="747"/>
        <end position="759"/>
    </location>
</feature>
<sequence>MSAPNSRHGPPSTPLHERSKSQSTSKPGIRLVPYTPPRIDADERAPSQASSRDNASSRNSDRNSGDQTIRLVGHSRSRSSGIAEVTSNIHAGNAGPALSSSVGAGLPLARGRSERVSGMKPLVSPSGVGQGGPTVSALKSPSEDSPNVTTYPASTRSSRASESPSPVGSSHTATRSRSSSRAPSRRRTIIVTNPDKTFTLVRNDPDAESSVSPSHPARDSLVSPSLSYASRSSTHDRPSILSWAESRADTPMTGASTVIPDHTPSEPPSPIPSSPGSSTIHLSEDPITASSSSPWNYRMVGGLRKVAQTPEPPSIKEPHREPESLPSDRPLSPLLEDPTGKEEEVTPTKTVVSKASFASGVSDQTIDTVSVSTNYKVYGPGSSPAQESNDSLLFNRPGTSNWEVLGEASPAPAVKSSPLASSAASSSGGENDNYVVYGESSPSPSSSLITVAKKPRPSYSQESLRVAPLRSAKKKSYEHVGYYKQRSRENLRSRTNSVHSLKSVSSVIGKQDPSLLVAPVAINLGLLSPRAARGGDSGSTSQLPTWLAPPATASSSRPESSNTQRTSVPMTTAAPHQWSSQLSTVQSESEVESSAMPTRSVSPLSESSVGHHRRRSSAGWVSSMHSRQMHSVSSSIAGQLEEGAETSSGSDSLHRPQPSLSRGGPPQIRMVRDQDEHGDGIADLEHRPSRTGLSSYFTNTNSSSRGLHSSGSSRSRGNSFSSQVPAWAKVYYGSGERRWLGRSPSFMSISESSSRPGSSRFYNDGDSPTEDQFPPNIYSPRKRAREVQGEHPFFGQSEMAITPAPGPDYNVFRTLRQKTSSIWSPHLRQDRRASRYSMWDPPSVNWSADTGLMGKRNAQVVLFIIGFIFPFAWMIGAILPLPKRYTLEKESAQKQPEYSYQPQAGDERRYETVRWWRNLNRIMSVVGLLIIGAVVALAVVGVRQGWGQKSR</sequence>
<feature type="region of interest" description="Disordered" evidence="1">
    <location>
        <begin position="1"/>
        <end position="348"/>
    </location>
</feature>
<feature type="compositionally biased region" description="Low complexity" evidence="1">
    <location>
        <begin position="324"/>
        <end position="337"/>
    </location>
</feature>
<dbReference type="Proteomes" id="UP001172159">
    <property type="component" value="Unassembled WGS sequence"/>
</dbReference>
<feature type="compositionally biased region" description="Polar residues" evidence="1">
    <location>
        <begin position="137"/>
        <end position="151"/>
    </location>
</feature>
<keyword evidence="2" id="KW-0472">Membrane</keyword>
<feature type="compositionally biased region" description="Polar residues" evidence="1">
    <location>
        <begin position="595"/>
        <end position="608"/>
    </location>
</feature>
<keyword evidence="2" id="KW-0812">Transmembrane</keyword>
<protein>
    <recommendedName>
        <fullName evidence="5">Serine-rich protein</fullName>
    </recommendedName>
</protein>
<feature type="region of interest" description="Disordered" evidence="1">
    <location>
        <begin position="532"/>
        <end position="720"/>
    </location>
</feature>
<feature type="compositionally biased region" description="Polar residues" evidence="1">
    <location>
        <begin position="619"/>
        <end position="637"/>
    </location>
</feature>
<feature type="transmembrane region" description="Helical" evidence="2">
    <location>
        <begin position="922"/>
        <end position="942"/>
    </location>
</feature>
<feature type="compositionally biased region" description="Low complexity" evidence="1">
    <location>
        <begin position="702"/>
        <end position="720"/>
    </location>
</feature>
<feature type="transmembrane region" description="Helical" evidence="2">
    <location>
        <begin position="860"/>
        <end position="881"/>
    </location>
</feature>
<feature type="compositionally biased region" description="Polar residues" evidence="1">
    <location>
        <begin position="691"/>
        <end position="701"/>
    </location>
</feature>
<keyword evidence="2" id="KW-1133">Transmembrane helix</keyword>
<keyword evidence="4" id="KW-1185">Reference proteome</keyword>
<organism evidence="3 4">
    <name type="scientific">Apiosordaria backusii</name>
    <dbReference type="NCBI Taxonomy" id="314023"/>
    <lineage>
        <taxon>Eukaryota</taxon>
        <taxon>Fungi</taxon>
        <taxon>Dikarya</taxon>
        <taxon>Ascomycota</taxon>
        <taxon>Pezizomycotina</taxon>
        <taxon>Sordariomycetes</taxon>
        <taxon>Sordariomycetidae</taxon>
        <taxon>Sordariales</taxon>
        <taxon>Lasiosphaeriaceae</taxon>
        <taxon>Apiosordaria</taxon>
    </lineage>
</organism>
<dbReference type="AlphaFoldDB" id="A0AA40BMU3"/>
<gene>
    <name evidence="3" type="ORF">B0T21DRAFT_287697</name>
</gene>
<evidence type="ECO:0000256" key="2">
    <source>
        <dbReference type="SAM" id="Phobius"/>
    </source>
</evidence>
<feature type="region of interest" description="Disordered" evidence="1">
    <location>
        <begin position="747"/>
        <end position="778"/>
    </location>
</feature>
<accession>A0AA40BMU3</accession>
<evidence type="ECO:0000313" key="3">
    <source>
        <dbReference type="EMBL" id="KAK0737068.1"/>
    </source>
</evidence>
<reference evidence="3" key="1">
    <citation type="submission" date="2023-06" db="EMBL/GenBank/DDBJ databases">
        <title>Genome-scale phylogeny and comparative genomics of the fungal order Sordariales.</title>
        <authorList>
            <consortium name="Lawrence Berkeley National Laboratory"/>
            <person name="Hensen N."/>
            <person name="Bonometti L."/>
            <person name="Westerberg I."/>
            <person name="Brannstrom I.O."/>
            <person name="Guillou S."/>
            <person name="Cros-Aarteil S."/>
            <person name="Calhoun S."/>
            <person name="Haridas S."/>
            <person name="Kuo A."/>
            <person name="Mondo S."/>
            <person name="Pangilinan J."/>
            <person name="Riley R."/>
            <person name="Labutti K."/>
            <person name="Andreopoulos B."/>
            <person name="Lipzen A."/>
            <person name="Chen C."/>
            <person name="Yanf M."/>
            <person name="Daum C."/>
            <person name="Ng V."/>
            <person name="Clum A."/>
            <person name="Steindorff A."/>
            <person name="Ohm R."/>
            <person name="Martin F."/>
            <person name="Silar P."/>
            <person name="Natvig D."/>
            <person name="Lalanne C."/>
            <person name="Gautier V."/>
            <person name="Ament-Velasquez S.L."/>
            <person name="Kruys A."/>
            <person name="Hutchinson M.I."/>
            <person name="Powell A.J."/>
            <person name="Barry K."/>
            <person name="Miller A.N."/>
            <person name="Grigoriev I.V."/>
            <person name="Debuchy R."/>
            <person name="Gladieux P."/>
            <person name="Thoren M.H."/>
            <person name="Johannesson H."/>
        </authorList>
    </citation>
    <scope>NUCLEOTIDE SEQUENCE</scope>
    <source>
        <strain evidence="3">CBS 540.89</strain>
    </source>
</reference>
<name>A0AA40BMU3_9PEZI</name>
<evidence type="ECO:0000256" key="1">
    <source>
        <dbReference type="SAM" id="MobiDB-lite"/>
    </source>
</evidence>
<feature type="compositionally biased region" description="Basic and acidic residues" evidence="1">
    <location>
        <begin position="314"/>
        <end position="323"/>
    </location>
</feature>
<feature type="compositionally biased region" description="Low complexity" evidence="1">
    <location>
        <begin position="579"/>
        <end position="594"/>
    </location>
</feature>